<evidence type="ECO:0000313" key="6">
    <source>
        <dbReference type="EMBL" id="BBO88037.1"/>
    </source>
</evidence>
<dbReference type="AlphaFoldDB" id="A0A5K8A6A4"/>
<gene>
    <name evidence="6" type="ORF">DSCOOX_12170</name>
</gene>
<evidence type="ECO:0000256" key="3">
    <source>
        <dbReference type="ARBA" id="ARBA00023004"/>
    </source>
</evidence>
<comment type="similarity">
    <text evidence="4">Belongs to the cyclic nucleotide phosphodiesterase class-III family.</text>
</comment>
<dbReference type="PANTHER" id="PTHR42988:SF2">
    <property type="entry name" value="CYCLIC NUCLEOTIDE PHOSPHODIESTERASE CBUA0032-RELATED"/>
    <property type="match status" value="1"/>
</dbReference>
<evidence type="ECO:0000256" key="2">
    <source>
        <dbReference type="ARBA" id="ARBA00022801"/>
    </source>
</evidence>
<dbReference type="InterPro" id="IPR050884">
    <property type="entry name" value="CNP_phosphodiesterase-III"/>
</dbReference>
<keyword evidence="7" id="KW-1185">Reference proteome</keyword>
<organism evidence="6 7">
    <name type="scientific">Desulfosarcina ovata subsp. ovata</name>
    <dbReference type="NCBI Taxonomy" id="2752305"/>
    <lineage>
        <taxon>Bacteria</taxon>
        <taxon>Pseudomonadati</taxon>
        <taxon>Thermodesulfobacteriota</taxon>
        <taxon>Desulfobacteria</taxon>
        <taxon>Desulfobacterales</taxon>
        <taxon>Desulfosarcinaceae</taxon>
        <taxon>Desulfosarcina</taxon>
    </lineage>
</organism>
<feature type="domain" description="Calcineurin-like phosphoesterase" evidence="5">
    <location>
        <begin position="10"/>
        <end position="267"/>
    </location>
</feature>
<dbReference type="InterPro" id="IPR004843">
    <property type="entry name" value="Calcineurin-like_PHP"/>
</dbReference>
<evidence type="ECO:0000259" key="5">
    <source>
        <dbReference type="Pfam" id="PF00149"/>
    </source>
</evidence>
<dbReference type="Proteomes" id="UP000422108">
    <property type="component" value="Chromosome"/>
</dbReference>
<accession>A0A5K8A6A4</accession>
<dbReference type="EMBL" id="AP021879">
    <property type="protein sequence ID" value="BBO88037.1"/>
    <property type="molecule type" value="Genomic_DNA"/>
</dbReference>
<proteinExistence type="inferred from homology"/>
<dbReference type="Gene3D" id="3.60.21.10">
    <property type="match status" value="1"/>
</dbReference>
<dbReference type="Pfam" id="PF00149">
    <property type="entry name" value="Metallophos"/>
    <property type="match status" value="1"/>
</dbReference>
<name>A0A5K8A6A4_9BACT</name>
<dbReference type="RefSeq" id="WP_155309412.1">
    <property type="nucleotide sequence ID" value="NZ_AP021879.1"/>
</dbReference>
<protein>
    <recommendedName>
        <fullName evidence="5">Calcineurin-like phosphoesterase domain-containing protein</fullName>
    </recommendedName>
</protein>
<dbReference type="PANTHER" id="PTHR42988">
    <property type="entry name" value="PHOSPHOHYDROLASE"/>
    <property type="match status" value="1"/>
</dbReference>
<dbReference type="GO" id="GO:0046872">
    <property type="term" value="F:metal ion binding"/>
    <property type="evidence" value="ECO:0007669"/>
    <property type="project" value="UniProtKB-KW"/>
</dbReference>
<keyword evidence="2" id="KW-0378">Hydrolase</keyword>
<dbReference type="SUPFAM" id="SSF56300">
    <property type="entry name" value="Metallo-dependent phosphatases"/>
    <property type="match status" value="1"/>
</dbReference>
<keyword evidence="3" id="KW-0408">Iron</keyword>
<evidence type="ECO:0000313" key="7">
    <source>
        <dbReference type="Proteomes" id="UP000422108"/>
    </source>
</evidence>
<evidence type="ECO:0000256" key="1">
    <source>
        <dbReference type="ARBA" id="ARBA00022723"/>
    </source>
</evidence>
<keyword evidence="1" id="KW-0479">Metal-binding</keyword>
<reference evidence="6 7" key="1">
    <citation type="submission" date="2019-11" db="EMBL/GenBank/DDBJ databases">
        <title>Comparative genomics of hydrocarbon-degrading Desulfosarcina strains.</title>
        <authorList>
            <person name="Watanabe M."/>
            <person name="Kojima H."/>
            <person name="Fukui M."/>
        </authorList>
    </citation>
    <scope>NUCLEOTIDE SEQUENCE [LARGE SCALE GENOMIC DNA]</scope>
    <source>
        <strain evidence="7">oXyS1</strain>
    </source>
</reference>
<dbReference type="InterPro" id="IPR029052">
    <property type="entry name" value="Metallo-depent_PP-like"/>
</dbReference>
<evidence type="ECO:0000256" key="4">
    <source>
        <dbReference type="ARBA" id="ARBA00025742"/>
    </source>
</evidence>
<dbReference type="GO" id="GO:0016787">
    <property type="term" value="F:hydrolase activity"/>
    <property type="evidence" value="ECO:0007669"/>
    <property type="project" value="UniProtKB-KW"/>
</dbReference>
<sequence>MNAFTDNRLVFLHLSDIHLNGEDLGSHQDVDQDIREKLLEDLGSSDIELLDGVDGVLITGDIAFKGEAEEYKAATKWLKTLCNKAKCRHSHVWVVPGNHDVCQSSIKKSVIIQSLHNTVRKTGQPQEGLRTQLADPAAARELLRSLENYNTFADLYRCRSSPNEVAWSSRVTLNGEGDSSPAELVLNDGSELRLYGLNSALISGPEDKDVGKPNQVVGLRQVQLREHPGIVNMTLCHHPFDWLMDGDDVQDYLLAHARIQLFGHKHRQRARKIENSLVVGAGALHPNRQESDWEPRYNVIQLRIFHEDNRKLEALVYERVWMPEKTGFGRRAGSEDYPKRVVLDLQAWENTGKEVKPMTAENQSTPQVVAAAPIAPVNDRDINYDFLELSYPKRMRLLTQCHKVNDKACIACDVHA</sequence>